<dbReference type="AlphaFoldDB" id="M0CSN3"/>
<gene>
    <name evidence="1" type="ORF">C476_03217</name>
</gene>
<comment type="caution">
    <text evidence="1">The sequence shown here is derived from an EMBL/GenBank/DDBJ whole genome shotgun (WGS) entry which is preliminary data.</text>
</comment>
<dbReference type="EMBL" id="AOIT01000016">
    <property type="protein sequence ID" value="ELZ25412.1"/>
    <property type="molecule type" value="Genomic_DNA"/>
</dbReference>
<keyword evidence="2" id="KW-1185">Reference proteome</keyword>
<proteinExistence type="predicted"/>
<evidence type="ECO:0000313" key="2">
    <source>
        <dbReference type="Proteomes" id="UP000011615"/>
    </source>
</evidence>
<sequence>MDVVADGALPNGRRIGDQRVAVEMPGNGVEVTSPGTDVEPRGFEGVGVGRFPVLEPLDEPAGFVRIVSRFEVWGEQ</sequence>
<organism evidence="1 2">
    <name type="scientific">Natrinema limicola JCM 13563</name>
    <dbReference type="NCBI Taxonomy" id="1230457"/>
    <lineage>
        <taxon>Archaea</taxon>
        <taxon>Methanobacteriati</taxon>
        <taxon>Methanobacteriota</taxon>
        <taxon>Stenosarchaea group</taxon>
        <taxon>Halobacteria</taxon>
        <taxon>Halobacteriales</taxon>
        <taxon>Natrialbaceae</taxon>
        <taxon>Natrinema</taxon>
    </lineage>
</organism>
<protein>
    <submittedName>
        <fullName evidence="1">Uncharacterized protein</fullName>
    </submittedName>
</protein>
<accession>M0CSN3</accession>
<reference evidence="1 2" key="1">
    <citation type="journal article" date="2014" name="PLoS Genet.">
        <title>Phylogenetically driven sequencing of extremely halophilic archaea reveals strategies for static and dynamic osmo-response.</title>
        <authorList>
            <person name="Becker E.A."/>
            <person name="Seitzer P.M."/>
            <person name="Tritt A."/>
            <person name="Larsen D."/>
            <person name="Krusor M."/>
            <person name="Yao A.I."/>
            <person name="Wu D."/>
            <person name="Madern D."/>
            <person name="Eisen J.A."/>
            <person name="Darling A.E."/>
            <person name="Facciotti M.T."/>
        </authorList>
    </citation>
    <scope>NUCLEOTIDE SEQUENCE [LARGE SCALE GENOMIC DNA]</scope>
    <source>
        <strain evidence="1 2">JCM 13563</strain>
    </source>
</reference>
<name>M0CSN3_9EURY</name>
<evidence type="ECO:0000313" key="1">
    <source>
        <dbReference type="EMBL" id="ELZ25412.1"/>
    </source>
</evidence>
<dbReference type="Proteomes" id="UP000011615">
    <property type="component" value="Unassembled WGS sequence"/>
</dbReference>